<reference evidence="1" key="2">
    <citation type="journal article" date="2015" name="Fish Shellfish Immunol.">
        <title>Early steps in the European eel (Anguilla anguilla)-Vibrio vulnificus interaction in the gills: Role of the RtxA13 toxin.</title>
        <authorList>
            <person name="Callol A."/>
            <person name="Pajuelo D."/>
            <person name="Ebbesson L."/>
            <person name="Teles M."/>
            <person name="MacKenzie S."/>
            <person name="Amaro C."/>
        </authorList>
    </citation>
    <scope>NUCLEOTIDE SEQUENCE</scope>
</reference>
<accession>A0A0E9XGH3</accession>
<name>A0A0E9XGH3_ANGAN</name>
<proteinExistence type="predicted"/>
<sequence>MYHAVLACTINEMQDCSVLTLYCSVLQLNGLLRTEIVNKTDLCLTNLIMD</sequence>
<organism evidence="1">
    <name type="scientific">Anguilla anguilla</name>
    <name type="common">European freshwater eel</name>
    <name type="synonym">Muraena anguilla</name>
    <dbReference type="NCBI Taxonomy" id="7936"/>
    <lineage>
        <taxon>Eukaryota</taxon>
        <taxon>Metazoa</taxon>
        <taxon>Chordata</taxon>
        <taxon>Craniata</taxon>
        <taxon>Vertebrata</taxon>
        <taxon>Euteleostomi</taxon>
        <taxon>Actinopterygii</taxon>
        <taxon>Neopterygii</taxon>
        <taxon>Teleostei</taxon>
        <taxon>Anguilliformes</taxon>
        <taxon>Anguillidae</taxon>
        <taxon>Anguilla</taxon>
    </lineage>
</organism>
<dbReference type="AlphaFoldDB" id="A0A0E9XGH3"/>
<reference evidence="1" key="1">
    <citation type="submission" date="2014-11" db="EMBL/GenBank/DDBJ databases">
        <authorList>
            <person name="Amaro Gonzalez C."/>
        </authorList>
    </citation>
    <scope>NUCLEOTIDE SEQUENCE</scope>
</reference>
<protein>
    <submittedName>
        <fullName evidence="1">Uncharacterized protein</fullName>
    </submittedName>
</protein>
<evidence type="ECO:0000313" key="1">
    <source>
        <dbReference type="EMBL" id="JAI01818.1"/>
    </source>
</evidence>
<dbReference type="EMBL" id="GBXM01006760">
    <property type="protein sequence ID" value="JAI01818.1"/>
    <property type="molecule type" value="Transcribed_RNA"/>
</dbReference>